<dbReference type="Proteomes" id="UP000828390">
    <property type="component" value="Unassembled WGS sequence"/>
</dbReference>
<dbReference type="AlphaFoldDB" id="A0A9D4RJQ8"/>
<dbReference type="EMBL" id="JAIWYP010000002">
    <property type="protein sequence ID" value="KAH3868952.1"/>
    <property type="molecule type" value="Genomic_DNA"/>
</dbReference>
<name>A0A9D4RJQ8_DREPO</name>
<reference evidence="1" key="2">
    <citation type="submission" date="2020-11" db="EMBL/GenBank/DDBJ databases">
        <authorList>
            <person name="McCartney M.A."/>
            <person name="Auch B."/>
            <person name="Kono T."/>
            <person name="Mallez S."/>
            <person name="Becker A."/>
            <person name="Gohl D.M."/>
            <person name="Silverstein K.A.T."/>
            <person name="Koren S."/>
            <person name="Bechman K.B."/>
            <person name="Herman A."/>
            <person name="Abrahante J.E."/>
            <person name="Garbe J."/>
        </authorList>
    </citation>
    <scope>NUCLEOTIDE SEQUENCE</scope>
    <source>
        <strain evidence="1">Duluth1</strain>
        <tissue evidence="1">Whole animal</tissue>
    </source>
</reference>
<sequence>MPVCGNIKSRDSEDRQFVYVLNTGYLKVTQPRILAITRYLQNGNCTDCEARYDILRTWLKQTLLVDWMGYGPHIRRAKIDGYDGYRIKEHVVRLRLGTRGQLIEPVLRDALVDDGYGALV</sequence>
<evidence type="ECO:0000313" key="2">
    <source>
        <dbReference type="Proteomes" id="UP000828390"/>
    </source>
</evidence>
<comment type="caution">
    <text evidence="1">The sequence shown here is derived from an EMBL/GenBank/DDBJ whole genome shotgun (WGS) entry which is preliminary data.</text>
</comment>
<evidence type="ECO:0000313" key="1">
    <source>
        <dbReference type="EMBL" id="KAH3868952.1"/>
    </source>
</evidence>
<keyword evidence="2" id="KW-1185">Reference proteome</keyword>
<proteinExistence type="predicted"/>
<gene>
    <name evidence="1" type="ORF">DPMN_032107</name>
</gene>
<accession>A0A9D4RJQ8</accession>
<reference evidence="1" key="1">
    <citation type="journal article" date="2019" name="bioRxiv">
        <title>The Genome of the Zebra Mussel, Dreissena polymorpha: A Resource for Invasive Species Research.</title>
        <authorList>
            <person name="McCartney M.A."/>
            <person name="Auch B."/>
            <person name="Kono T."/>
            <person name="Mallez S."/>
            <person name="Zhang Y."/>
            <person name="Obille A."/>
            <person name="Becker A."/>
            <person name="Abrahante J.E."/>
            <person name="Garbe J."/>
            <person name="Badalamenti J.P."/>
            <person name="Herman A."/>
            <person name="Mangelson H."/>
            <person name="Liachko I."/>
            <person name="Sullivan S."/>
            <person name="Sone E.D."/>
            <person name="Koren S."/>
            <person name="Silverstein K.A.T."/>
            <person name="Beckman K.B."/>
            <person name="Gohl D.M."/>
        </authorList>
    </citation>
    <scope>NUCLEOTIDE SEQUENCE</scope>
    <source>
        <strain evidence="1">Duluth1</strain>
        <tissue evidence="1">Whole animal</tissue>
    </source>
</reference>
<protein>
    <submittedName>
        <fullName evidence="1">Uncharacterized protein</fullName>
    </submittedName>
</protein>
<organism evidence="1 2">
    <name type="scientific">Dreissena polymorpha</name>
    <name type="common">Zebra mussel</name>
    <name type="synonym">Mytilus polymorpha</name>
    <dbReference type="NCBI Taxonomy" id="45954"/>
    <lineage>
        <taxon>Eukaryota</taxon>
        <taxon>Metazoa</taxon>
        <taxon>Spiralia</taxon>
        <taxon>Lophotrochozoa</taxon>
        <taxon>Mollusca</taxon>
        <taxon>Bivalvia</taxon>
        <taxon>Autobranchia</taxon>
        <taxon>Heteroconchia</taxon>
        <taxon>Euheterodonta</taxon>
        <taxon>Imparidentia</taxon>
        <taxon>Neoheterodontei</taxon>
        <taxon>Myida</taxon>
        <taxon>Dreissenoidea</taxon>
        <taxon>Dreissenidae</taxon>
        <taxon>Dreissena</taxon>
    </lineage>
</organism>